<dbReference type="Proteomes" id="UP000290037">
    <property type="component" value="Unassembled WGS sequence"/>
</dbReference>
<evidence type="ECO:0000313" key="2">
    <source>
        <dbReference type="EMBL" id="SHH88425.1"/>
    </source>
</evidence>
<keyword evidence="4" id="KW-1185">Reference proteome</keyword>
<dbReference type="Proteomes" id="UP000184240">
    <property type="component" value="Unassembled WGS sequence"/>
</dbReference>
<proteinExistence type="predicted"/>
<reference evidence="2" key="1">
    <citation type="submission" date="2016-11" db="EMBL/GenBank/DDBJ databases">
        <authorList>
            <person name="Jaros S."/>
            <person name="Januszkiewicz K."/>
            <person name="Wedrychowicz H."/>
        </authorList>
    </citation>
    <scope>NUCLEOTIDE SEQUENCE [LARGE SCALE GENOMIC DNA]</scope>
    <source>
        <strain evidence="2">DSM 19859</strain>
    </source>
</reference>
<dbReference type="EMBL" id="FQXT01000002">
    <property type="protein sequence ID" value="SHH88425.1"/>
    <property type="molecule type" value="Genomic_DNA"/>
</dbReference>
<organism evidence="2 3">
    <name type="scientific">Leeuwenhoekiella palythoae</name>
    <dbReference type="NCBI Taxonomy" id="573501"/>
    <lineage>
        <taxon>Bacteria</taxon>
        <taxon>Pseudomonadati</taxon>
        <taxon>Bacteroidota</taxon>
        <taxon>Flavobacteriia</taxon>
        <taxon>Flavobacteriales</taxon>
        <taxon>Flavobacteriaceae</taxon>
        <taxon>Leeuwenhoekiella</taxon>
    </lineage>
</organism>
<dbReference type="AlphaFoldDB" id="A0A1M5WLJ2"/>
<name>A0A1M5WLJ2_9FLAO</name>
<evidence type="ECO:0000313" key="1">
    <source>
        <dbReference type="EMBL" id="RXG31422.1"/>
    </source>
</evidence>
<evidence type="ECO:0000313" key="3">
    <source>
        <dbReference type="Proteomes" id="UP000184240"/>
    </source>
</evidence>
<accession>A0A1M5WLJ2</accession>
<protein>
    <submittedName>
        <fullName evidence="2">Uncharacterized protein</fullName>
    </submittedName>
</protein>
<gene>
    <name evidence="1" type="ORF">DSM01_563</name>
    <name evidence="2" type="ORF">SAMN04487999_1271</name>
</gene>
<dbReference type="EMBL" id="QOVN01000001">
    <property type="protein sequence ID" value="RXG31422.1"/>
    <property type="molecule type" value="Genomic_DNA"/>
</dbReference>
<sequence length="45" mass="4711">MEVSNDILFTSVVKQVNAAAVGSEALHPTSATRGMHKRSGLLSAE</sequence>
<reference evidence="3" key="2">
    <citation type="submission" date="2016-11" db="EMBL/GenBank/DDBJ databases">
        <authorList>
            <person name="Varghese N."/>
            <person name="Submissions S."/>
        </authorList>
    </citation>
    <scope>NUCLEOTIDE SEQUENCE [LARGE SCALE GENOMIC DNA]</scope>
    <source>
        <strain evidence="3">DSM 19859</strain>
    </source>
</reference>
<reference evidence="1 4" key="3">
    <citation type="submission" date="2018-07" db="EMBL/GenBank/DDBJ databases">
        <title>Leeuwenhoekiella genomics.</title>
        <authorList>
            <person name="Tahon G."/>
            <person name="Willems A."/>
        </authorList>
    </citation>
    <scope>NUCLEOTIDE SEQUENCE [LARGE SCALE GENOMIC DNA]</scope>
    <source>
        <strain evidence="1 4">LMG 24856</strain>
    </source>
</reference>
<evidence type="ECO:0000313" key="4">
    <source>
        <dbReference type="Proteomes" id="UP000290037"/>
    </source>
</evidence>